<dbReference type="SUPFAM" id="SSF52141">
    <property type="entry name" value="Uracil-DNA glycosylase-like"/>
    <property type="match status" value="1"/>
</dbReference>
<dbReference type="RefSeq" id="WP_154809215.1">
    <property type="nucleotide sequence ID" value="NZ_VIAQ01000012.1"/>
</dbReference>
<keyword evidence="4" id="KW-1185">Reference proteome</keyword>
<dbReference type="GO" id="GO:0016740">
    <property type="term" value="F:transferase activity"/>
    <property type="evidence" value="ECO:0007669"/>
    <property type="project" value="UniProtKB-KW"/>
</dbReference>
<organism evidence="3 4">
    <name type="scientific">Methanolobus vulcani</name>
    <dbReference type="NCBI Taxonomy" id="38026"/>
    <lineage>
        <taxon>Archaea</taxon>
        <taxon>Methanobacteriati</taxon>
        <taxon>Methanobacteriota</taxon>
        <taxon>Stenosarchaea group</taxon>
        <taxon>Methanomicrobia</taxon>
        <taxon>Methanosarcinales</taxon>
        <taxon>Methanosarcinaceae</taxon>
        <taxon>Methanolobus</taxon>
    </lineage>
</organism>
<dbReference type="GO" id="GO:0008033">
    <property type="term" value="P:tRNA processing"/>
    <property type="evidence" value="ECO:0007669"/>
    <property type="project" value="UniProtKB-KW"/>
</dbReference>
<dbReference type="Gene3D" id="3.40.50.10630">
    <property type="entry name" value="Uracil-DNA glycosylase-like"/>
    <property type="match status" value="1"/>
</dbReference>
<dbReference type="InterPro" id="IPR040777">
    <property type="entry name" value="DUF5591"/>
</dbReference>
<dbReference type="InterPro" id="IPR036895">
    <property type="entry name" value="Uracil-DNA_glycosylase-like_sf"/>
</dbReference>
<protein>
    <submittedName>
        <fullName evidence="3">Queuine tRNA-ribosyltransferase containing PUA domain protein</fullName>
    </submittedName>
</protein>
<keyword evidence="3" id="KW-0808">Transferase</keyword>
<dbReference type="Pfam" id="PF17884">
    <property type="entry name" value="DUF5591"/>
    <property type="match status" value="1"/>
</dbReference>
<evidence type="ECO:0000313" key="4">
    <source>
        <dbReference type="Proteomes" id="UP000319335"/>
    </source>
</evidence>
<dbReference type="Proteomes" id="UP000319335">
    <property type="component" value="Unassembled WGS sequence"/>
</dbReference>
<sequence length="232" mass="26911">MTIIPEDERSSLPLDTDEIIYHPDMIRANEWILSEYEPPVRDFCIFVPCAKKKPYHESPSHKIFDKVIFGMLEPEDVHVVVFGTCGITPRELDTEYPFMDYQFMLGKCNVAKIKRDFIKMESQRLAEYLEKTRDNYKHRIAYCIGDFRKAMGLAVEMSGVEVTIVPKEETINSHVQPGKKFIYGSLNQASYLQDFSDAIASYMGKKLSQDFCESKSSEEENARVNDNDWYII</sequence>
<gene>
    <name evidence="3" type="ORF">FKV42_05325</name>
</gene>
<feature type="domain" description="DUF5591" evidence="2">
    <location>
        <begin position="30"/>
        <end position="170"/>
    </location>
</feature>
<dbReference type="AlphaFoldDB" id="A0A7Z8KRN8"/>
<accession>A0A7Z8KRN8</accession>
<evidence type="ECO:0000313" key="3">
    <source>
        <dbReference type="EMBL" id="TQD26178.1"/>
    </source>
</evidence>
<comment type="caution">
    <text evidence="3">The sequence shown here is derived from an EMBL/GenBank/DDBJ whole genome shotgun (WGS) entry which is preliminary data.</text>
</comment>
<keyword evidence="1" id="KW-0819">tRNA processing</keyword>
<name>A0A7Z8KRN8_9EURY</name>
<evidence type="ECO:0000256" key="1">
    <source>
        <dbReference type="ARBA" id="ARBA00022694"/>
    </source>
</evidence>
<reference evidence="3 4" key="1">
    <citation type="submission" date="2019-06" db="EMBL/GenBank/DDBJ databases">
        <title>Draft genome sequence of Methanolobus vulcani B1d.</title>
        <authorList>
            <person name="Creighbaum A.J."/>
            <person name="Ticak T."/>
            <person name="Hariraju D."/>
            <person name="Arivett B.A."/>
            <person name="Ferguson D.J.Jr."/>
        </authorList>
    </citation>
    <scope>NUCLEOTIDE SEQUENCE [LARGE SCALE GENOMIC DNA]</scope>
    <source>
        <strain evidence="3 4">B1d</strain>
    </source>
</reference>
<proteinExistence type="predicted"/>
<evidence type="ECO:0000259" key="2">
    <source>
        <dbReference type="Pfam" id="PF17884"/>
    </source>
</evidence>
<dbReference type="EMBL" id="VIAQ01000012">
    <property type="protein sequence ID" value="TQD26178.1"/>
    <property type="molecule type" value="Genomic_DNA"/>
</dbReference>